<evidence type="ECO:0000256" key="1">
    <source>
        <dbReference type="SAM" id="MobiDB-lite"/>
    </source>
</evidence>
<feature type="compositionally biased region" description="Polar residues" evidence="1">
    <location>
        <begin position="93"/>
        <end position="106"/>
    </location>
</feature>
<protein>
    <submittedName>
        <fullName evidence="2">Uncharacterized protein</fullName>
    </submittedName>
</protein>
<name>A0A9D4RYC9_DREPO</name>
<dbReference type="Proteomes" id="UP000828390">
    <property type="component" value="Unassembled WGS sequence"/>
</dbReference>
<reference evidence="2" key="1">
    <citation type="journal article" date="2019" name="bioRxiv">
        <title>The Genome of the Zebra Mussel, Dreissena polymorpha: A Resource for Invasive Species Research.</title>
        <authorList>
            <person name="McCartney M.A."/>
            <person name="Auch B."/>
            <person name="Kono T."/>
            <person name="Mallez S."/>
            <person name="Zhang Y."/>
            <person name="Obille A."/>
            <person name="Becker A."/>
            <person name="Abrahante J.E."/>
            <person name="Garbe J."/>
            <person name="Badalamenti J.P."/>
            <person name="Herman A."/>
            <person name="Mangelson H."/>
            <person name="Liachko I."/>
            <person name="Sullivan S."/>
            <person name="Sone E.D."/>
            <person name="Koren S."/>
            <person name="Silverstein K.A.T."/>
            <person name="Beckman K.B."/>
            <person name="Gohl D.M."/>
        </authorList>
    </citation>
    <scope>NUCLEOTIDE SEQUENCE</scope>
    <source>
        <strain evidence="2">Duluth1</strain>
        <tissue evidence="2">Whole animal</tissue>
    </source>
</reference>
<evidence type="ECO:0000313" key="2">
    <source>
        <dbReference type="EMBL" id="KAH3885614.1"/>
    </source>
</evidence>
<gene>
    <name evidence="2" type="ORF">DPMN_009609</name>
</gene>
<feature type="region of interest" description="Disordered" evidence="1">
    <location>
        <begin position="1"/>
        <end position="141"/>
    </location>
</feature>
<sequence>MRGDGGVSGLPGFKGCVGEPGISYGGAKGPMGDEGLPDLPGLKGDRGEPGPAAFVEGLSKGEPRLTSVLRRDGLSGFNELTSDEETDEEDDNQPCSISQTTSSNVTPYPKEGQCPGPSSSMQKTKGQSTVSQKNMGRRFRN</sequence>
<dbReference type="AlphaFoldDB" id="A0A9D4RYC9"/>
<feature type="compositionally biased region" description="Basic and acidic residues" evidence="1">
    <location>
        <begin position="59"/>
        <end position="73"/>
    </location>
</feature>
<reference evidence="2" key="2">
    <citation type="submission" date="2020-11" db="EMBL/GenBank/DDBJ databases">
        <authorList>
            <person name="McCartney M.A."/>
            <person name="Auch B."/>
            <person name="Kono T."/>
            <person name="Mallez S."/>
            <person name="Becker A."/>
            <person name="Gohl D.M."/>
            <person name="Silverstein K.A.T."/>
            <person name="Koren S."/>
            <person name="Bechman K.B."/>
            <person name="Herman A."/>
            <person name="Abrahante J.E."/>
            <person name="Garbe J."/>
        </authorList>
    </citation>
    <scope>NUCLEOTIDE SEQUENCE</scope>
    <source>
        <strain evidence="2">Duluth1</strain>
        <tissue evidence="2">Whole animal</tissue>
    </source>
</reference>
<organism evidence="2 3">
    <name type="scientific">Dreissena polymorpha</name>
    <name type="common">Zebra mussel</name>
    <name type="synonym">Mytilus polymorpha</name>
    <dbReference type="NCBI Taxonomy" id="45954"/>
    <lineage>
        <taxon>Eukaryota</taxon>
        <taxon>Metazoa</taxon>
        <taxon>Spiralia</taxon>
        <taxon>Lophotrochozoa</taxon>
        <taxon>Mollusca</taxon>
        <taxon>Bivalvia</taxon>
        <taxon>Autobranchia</taxon>
        <taxon>Heteroconchia</taxon>
        <taxon>Euheterodonta</taxon>
        <taxon>Imparidentia</taxon>
        <taxon>Neoheterodontei</taxon>
        <taxon>Myida</taxon>
        <taxon>Dreissenoidea</taxon>
        <taxon>Dreissenidae</taxon>
        <taxon>Dreissena</taxon>
    </lineage>
</organism>
<proteinExistence type="predicted"/>
<feature type="compositionally biased region" description="Acidic residues" evidence="1">
    <location>
        <begin position="81"/>
        <end position="92"/>
    </location>
</feature>
<comment type="caution">
    <text evidence="2">The sequence shown here is derived from an EMBL/GenBank/DDBJ whole genome shotgun (WGS) entry which is preliminary data.</text>
</comment>
<dbReference type="EMBL" id="JAIWYP010000001">
    <property type="protein sequence ID" value="KAH3885614.1"/>
    <property type="molecule type" value="Genomic_DNA"/>
</dbReference>
<evidence type="ECO:0000313" key="3">
    <source>
        <dbReference type="Proteomes" id="UP000828390"/>
    </source>
</evidence>
<feature type="compositionally biased region" description="Polar residues" evidence="1">
    <location>
        <begin position="116"/>
        <end position="134"/>
    </location>
</feature>
<keyword evidence="3" id="KW-1185">Reference proteome</keyword>
<accession>A0A9D4RYC9</accession>